<evidence type="ECO:0000313" key="2">
    <source>
        <dbReference type="Proteomes" id="UP000078541"/>
    </source>
</evidence>
<sequence>MQHDSESRLDSRILLRQTETEAEYKILSVRRLNKRNRDPDIQDNDPKWVLSRSVVITFLISTDRNCLIYCKEYDVKRLMAFENLAMSDARKLVYKNSIRIINSGTENFPTVKEKFFIPFNEVVKRQKFNRLINNGGGIAFLVKKNLIFHIIHLDFNPKALEVGLISISSFRGILSQFHSASFCLGQS</sequence>
<keyword evidence="2" id="KW-1185">Reference proteome</keyword>
<accession>A0A195FCI2</accession>
<dbReference type="EMBL" id="KQ981677">
    <property type="protein sequence ID" value="KYN38118.1"/>
    <property type="molecule type" value="Genomic_DNA"/>
</dbReference>
<name>A0A195FCI2_9HYME</name>
<organism evidence="1 2">
    <name type="scientific">Trachymyrmex septentrionalis</name>
    <dbReference type="NCBI Taxonomy" id="34720"/>
    <lineage>
        <taxon>Eukaryota</taxon>
        <taxon>Metazoa</taxon>
        <taxon>Ecdysozoa</taxon>
        <taxon>Arthropoda</taxon>
        <taxon>Hexapoda</taxon>
        <taxon>Insecta</taxon>
        <taxon>Pterygota</taxon>
        <taxon>Neoptera</taxon>
        <taxon>Endopterygota</taxon>
        <taxon>Hymenoptera</taxon>
        <taxon>Apocrita</taxon>
        <taxon>Aculeata</taxon>
        <taxon>Formicoidea</taxon>
        <taxon>Formicidae</taxon>
        <taxon>Myrmicinae</taxon>
        <taxon>Trachymyrmex</taxon>
    </lineage>
</organism>
<reference evidence="1 2" key="1">
    <citation type="submission" date="2016-03" db="EMBL/GenBank/DDBJ databases">
        <title>Trachymyrmex septentrionalis WGS genome.</title>
        <authorList>
            <person name="Nygaard S."/>
            <person name="Hu H."/>
            <person name="Boomsma J."/>
            <person name="Zhang G."/>
        </authorList>
    </citation>
    <scope>NUCLEOTIDE SEQUENCE [LARGE SCALE GENOMIC DNA]</scope>
    <source>
        <strain evidence="1">Tsep2-gDNA-1</strain>
        <tissue evidence="1">Whole body</tissue>
    </source>
</reference>
<proteinExistence type="predicted"/>
<protein>
    <submittedName>
        <fullName evidence="1">Uncharacterized protein</fullName>
    </submittedName>
</protein>
<gene>
    <name evidence="1" type="ORF">ALC56_07518</name>
</gene>
<evidence type="ECO:0000313" key="1">
    <source>
        <dbReference type="EMBL" id="KYN38118.1"/>
    </source>
</evidence>
<dbReference type="Proteomes" id="UP000078541">
    <property type="component" value="Unassembled WGS sequence"/>
</dbReference>
<dbReference type="AlphaFoldDB" id="A0A195FCI2"/>